<dbReference type="EMBL" id="HBUE01277602">
    <property type="protein sequence ID" value="CAG6567181.1"/>
    <property type="molecule type" value="Transcribed_RNA"/>
</dbReference>
<name>A0A8D8GMK0_CULPI</name>
<proteinExistence type="predicted"/>
<protein>
    <submittedName>
        <fullName evidence="1">(northern house mosquito) hypothetical protein</fullName>
    </submittedName>
</protein>
<dbReference type="EMBL" id="HBUE01277597">
    <property type="protein sequence ID" value="CAG6567180.1"/>
    <property type="molecule type" value="Transcribed_RNA"/>
</dbReference>
<sequence>MWTSTGDDDEFAVATRGALIVILFWPNLNRDRQIIFGTKSTISAIPGHEFCVALDHHGFRHPLTDTHAAVTGNQKYSNRILLTTQRFRVVPRNGSCNDRKNTCTGSA</sequence>
<dbReference type="EMBL" id="HBUE01172143">
    <property type="protein sequence ID" value="CAG6515681.1"/>
    <property type="molecule type" value="Transcribed_RNA"/>
</dbReference>
<reference evidence="1" key="1">
    <citation type="submission" date="2021-05" db="EMBL/GenBank/DDBJ databases">
        <authorList>
            <person name="Alioto T."/>
            <person name="Alioto T."/>
            <person name="Gomez Garrido J."/>
        </authorList>
    </citation>
    <scope>NUCLEOTIDE SEQUENCE</scope>
</reference>
<evidence type="ECO:0000313" key="1">
    <source>
        <dbReference type="EMBL" id="CAG6515682.1"/>
    </source>
</evidence>
<dbReference type="AlphaFoldDB" id="A0A8D8GMK0"/>
<organism evidence="1">
    <name type="scientific">Culex pipiens</name>
    <name type="common">House mosquito</name>
    <dbReference type="NCBI Taxonomy" id="7175"/>
    <lineage>
        <taxon>Eukaryota</taxon>
        <taxon>Metazoa</taxon>
        <taxon>Ecdysozoa</taxon>
        <taxon>Arthropoda</taxon>
        <taxon>Hexapoda</taxon>
        <taxon>Insecta</taxon>
        <taxon>Pterygota</taxon>
        <taxon>Neoptera</taxon>
        <taxon>Endopterygota</taxon>
        <taxon>Diptera</taxon>
        <taxon>Nematocera</taxon>
        <taxon>Culicoidea</taxon>
        <taxon>Culicidae</taxon>
        <taxon>Culicinae</taxon>
        <taxon>Culicini</taxon>
        <taxon>Culex</taxon>
        <taxon>Culex</taxon>
    </lineage>
</organism>
<accession>A0A8D8GMK0</accession>
<dbReference type="EMBL" id="HBUE01172148">
    <property type="protein sequence ID" value="CAG6515682.1"/>
    <property type="molecule type" value="Transcribed_RNA"/>
</dbReference>